<keyword evidence="9" id="KW-0539">Nucleus</keyword>
<dbReference type="InterPro" id="IPR012677">
    <property type="entry name" value="Nucleotide-bd_a/b_plait_sf"/>
</dbReference>
<evidence type="ECO:0000259" key="15">
    <source>
        <dbReference type="PROSITE" id="PS51309"/>
    </source>
</evidence>
<keyword evidence="4 11" id="KW-0963">Cytoplasm</keyword>
<dbReference type="FunFam" id="1.10.1900.10:FF:000003">
    <property type="entry name" value="Polyadenylate-binding protein"/>
    <property type="match status" value="1"/>
</dbReference>
<evidence type="ECO:0000259" key="14">
    <source>
        <dbReference type="PROSITE" id="PS50102"/>
    </source>
</evidence>
<evidence type="ECO:0000256" key="11">
    <source>
        <dbReference type="RuleBase" id="RU362004"/>
    </source>
</evidence>
<name>A0A371F7E5_MUCPR</name>
<dbReference type="STRING" id="157652.A0A371F7E5"/>
<feature type="domain" description="RRM" evidence="14">
    <location>
        <begin position="315"/>
        <end position="392"/>
    </location>
</feature>
<feature type="domain" description="RRM" evidence="14">
    <location>
        <begin position="120"/>
        <end position="197"/>
    </location>
</feature>
<keyword evidence="7" id="KW-0810">Translation regulation</keyword>
<dbReference type="OrthoDB" id="19742at2759"/>
<dbReference type="CDD" id="cd12380">
    <property type="entry name" value="RRM3_I_PABPs"/>
    <property type="match status" value="1"/>
</dbReference>
<evidence type="ECO:0000313" key="17">
    <source>
        <dbReference type="Proteomes" id="UP000257109"/>
    </source>
</evidence>
<evidence type="ECO:0000313" key="16">
    <source>
        <dbReference type="EMBL" id="RDX74209.1"/>
    </source>
</evidence>
<dbReference type="PROSITE" id="PS50102">
    <property type="entry name" value="RRM"/>
    <property type="match status" value="4"/>
</dbReference>
<evidence type="ECO:0000256" key="5">
    <source>
        <dbReference type="ARBA" id="ARBA00022581"/>
    </source>
</evidence>
<dbReference type="FunFam" id="3.30.70.330:FF:000239">
    <property type="entry name" value="Polyadenylate-binding protein"/>
    <property type="match status" value="1"/>
</dbReference>
<evidence type="ECO:0000256" key="1">
    <source>
        <dbReference type="ARBA" id="ARBA00004123"/>
    </source>
</evidence>
<dbReference type="PANTHER" id="PTHR24012">
    <property type="entry name" value="RNA BINDING PROTEIN"/>
    <property type="match status" value="1"/>
</dbReference>
<dbReference type="SMART" id="SM00517">
    <property type="entry name" value="PolyA"/>
    <property type="match status" value="1"/>
</dbReference>
<dbReference type="Proteomes" id="UP000257109">
    <property type="component" value="Unassembled WGS sequence"/>
</dbReference>
<reference evidence="16" key="1">
    <citation type="submission" date="2018-05" db="EMBL/GenBank/DDBJ databases">
        <title>Draft genome of Mucuna pruriens seed.</title>
        <authorList>
            <person name="Nnadi N.E."/>
            <person name="Vos R."/>
            <person name="Hasami M.H."/>
            <person name="Devisetty U.K."/>
            <person name="Aguiy J.C."/>
        </authorList>
    </citation>
    <scope>NUCLEOTIDE SEQUENCE [LARGE SCALE GENOMIC DNA]</scope>
    <source>
        <strain evidence="16">JCA_2017</strain>
    </source>
</reference>
<evidence type="ECO:0000256" key="4">
    <source>
        <dbReference type="ARBA" id="ARBA00022490"/>
    </source>
</evidence>
<dbReference type="NCBIfam" id="TIGR01628">
    <property type="entry name" value="PABP-1234"/>
    <property type="match status" value="1"/>
</dbReference>
<keyword evidence="5" id="KW-0945">Host-virus interaction</keyword>
<dbReference type="InterPro" id="IPR045305">
    <property type="entry name" value="RRM2_I_PABPs"/>
</dbReference>
<dbReference type="SUPFAM" id="SSF63570">
    <property type="entry name" value="PABC (PABP) domain"/>
    <property type="match status" value="1"/>
</dbReference>
<dbReference type="InterPro" id="IPR036053">
    <property type="entry name" value="PABP-dom"/>
</dbReference>
<dbReference type="CDD" id="cd12381">
    <property type="entry name" value="RRM4_I_PABPs"/>
    <property type="match status" value="1"/>
</dbReference>
<dbReference type="Pfam" id="PF00076">
    <property type="entry name" value="RRM_1"/>
    <property type="match status" value="4"/>
</dbReference>
<evidence type="ECO:0000256" key="6">
    <source>
        <dbReference type="ARBA" id="ARBA00022737"/>
    </source>
</evidence>
<dbReference type="InterPro" id="IPR002004">
    <property type="entry name" value="PABP_HYD_C"/>
</dbReference>
<dbReference type="AlphaFoldDB" id="A0A371F7E5"/>
<dbReference type="EMBL" id="QJKJ01010252">
    <property type="protein sequence ID" value="RDX74209.1"/>
    <property type="molecule type" value="Genomic_DNA"/>
</dbReference>
<dbReference type="Gene3D" id="1.10.1900.10">
    <property type="entry name" value="c-terminal domain of poly(a) binding protein"/>
    <property type="match status" value="1"/>
</dbReference>
<dbReference type="InterPro" id="IPR000504">
    <property type="entry name" value="RRM_dom"/>
</dbReference>
<evidence type="ECO:0000256" key="3">
    <source>
        <dbReference type="ARBA" id="ARBA00008557"/>
    </source>
</evidence>
<dbReference type="InterPro" id="IPR003954">
    <property type="entry name" value="RRM_euk-type"/>
</dbReference>
<dbReference type="FunFam" id="3.30.70.330:FF:000435">
    <property type="entry name" value="Polyadenylate-binding protein"/>
    <property type="match status" value="1"/>
</dbReference>
<dbReference type="SMART" id="SM00361">
    <property type="entry name" value="RRM_1"/>
    <property type="match status" value="4"/>
</dbReference>
<comment type="function">
    <text evidence="11">Binds the poly(A) tail of mRNA.</text>
</comment>
<protein>
    <recommendedName>
        <fullName evidence="11">Polyadenylate-binding protein</fullName>
        <shortName evidence="11">PABP</shortName>
    </recommendedName>
</protein>
<dbReference type="InterPro" id="IPR006515">
    <property type="entry name" value="PABP_1234"/>
</dbReference>
<dbReference type="GO" id="GO:0005634">
    <property type="term" value="C:nucleus"/>
    <property type="evidence" value="ECO:0007669"/>
    <property type="project" value="UniProtKB-SubCell"/>
</dbReference>
<dbReference type="Gene3D" id="3.30.70.330">
    <property type="match status" value="4"/>
</dbReference>
<evidence type="ECO:0000256" key="12">
    <source>
        <dbReference type="SAM" id="Coils"/>
    </source>
</evidence>
<dbReference type="InterPro" id="IPR035979">
    <property type="entry name" value="RBD_domain_sf"/>
</dbReference>
<dbReference type="SUPFAM" id="SSF54928">
    <property type="entry name" value="RNA-binding domain, RBD"/>
    <property type="match status" value="2"/>
</dbReference>
<feature type="coiled-coil region" evidence="12">
    <location>
        <begin position="284"/>
        <end position="312"/>
    </location>
</feature>
<keyword evidence="6" id="KW-0677">Repeat</keyword>
<dbReference type="FunFam" id="3.30.70.330:FF:000003">
    <property type="entry name" value="Polyadenylate-binding protein"/>
    <property type="match status" value="1"/>
</dbReference>
<keyword evidence="8 10" id="KW-0694">RNA-binding</keyword>
<evidence type="ECO:0000256" key="10">
    <source>
        <dbReference type="PROSITE-ProRule" id="PRU00176"/>
    </source>
</evidence>
<feature type="domain" description="RRM" evidence="14">
    <location>
        <begin position="211"/>
        <end position="289"/>
    </location>
</feature>
<dbReference type="PROSITE" id="PS51309">
    <property type="entry name" value="PABC"/>
    <property type="match status" value="1"/>
</dbReference>
<dbReference type="GO" id="GO:0006417">
    <property type="term" value="P:regulation of translation"/>
    <property type="evidence" value="ECO:0007669"/>
    <property type="project" value="UniProtKB-KW"/>
</dbReference>
<comment type="caution">
    <text evidence="16">The sequence shown here is derived from an EMBL/GenBank/DDBJ whole genome shotgun (WGS) entry which is preliminary data.</text>
</comment>
<dbReference type="CDD" id="cd12379">
    <property type="entry name" value="RRM2_I_PABPs"/>
    <property type="match status" value="1"/>
</dbReference>
<organism evidence="16 17">
    <name type="scientific">Mucuna pruriens</name>
    <name type="common">Velvet bean</name>
    <name type="synonym">Dolichos pruriens</name>
    <dbReference type="NCBI Taxonomy" id="157652"/>
    <lineage>
        <taxon>Eukaryota</taxon>
        <taxon>Viridiplantae</taxon>
        <taxon>Streptophyta</taxon>
        <taxon>Embryophyta</taxon>
        <taxon>Tracheophyta</taxon>
        <taxon>Spermatophyta</taxon>
        <taxon>Magnoliopsida</taxon>
        <taxon>eudicotyledons</taxon>
        <taxon>Gunneridae</taxon>
        <taxon>Pentapetalae</taxon>
        <taxon>rosids</taxon>
        <taxon>fabids</taxon>
        <taxon>Fabales</taxon>
        <taxon>Fabaceae</taxon>
        <taxon>Papilionoideae</taxon>
        <taxon>50 kb inversion clade</taxon>
        <taxon>NPAAA clade</taxon>
        <taxon>indigoferoid/millettioid clade</taxon>
        <taxon>Phaseoleae</taxon>
        <taxon>Mucuna</taxon>
    </lineage>
</organism>
<sequence length="799" mass="87416">MAAAISSPMTQSVAASAPAPAVALGGGVFANASLYVGDLEGNVNEGQLYDLFSQVAQVVSIRVCRDQTKRSSLGYAYVNFANAQEAANAMELLNFTPLNGKSIRIMFSQRDPSIRKSGYGNVFIKNLDTSIDNKALHDTFAAFGNVLSCKVAVDGSGQPKGYGFVQFDNEEAAQNAIKQLNGMLINDKKVYVGLFVRRQERAQANGSPKFTNVYVKNFSETYTDEDLKKLFSTYGTITSVVVMRDANGKSRCFGFVNFESPDSAATAVERLNGSTINDDRILYVGRAQRKAEREAELKAKVEQERISRYEKLQGANLYLKNLDDNFSDEKLKDLFSEFGTVTSCKVMVDPNGRSKGSGFVAFSSPEEASKALNEMNGKLIGRKPLYVAVAQRKEERKAHLQAQFAQIRTPGGIAPLPAGIPVYHPGAPRLAPQQLYFGQGTSGFIPPQPTGYSFQQQILPGMRPGVAPNFIMPYHLQRQGQPGQRTGVRRGGNLPHQQMQQNQMLHRNSNQGFRYMSSGRNGVDPSLVPHNIMGPMMPMSFDGSGVPAAHNDNQRPGAHSTTLASALASATPENQRIMLGEHLYPLVERLTPNQYTAKVTGMLLEMDQSEVINLIESPEDLKIKVSEAMQVLREAASGSEVGDQLGSLLTACYRSTRSWRGPPSPTCAGTARSPTESASGLPCRQKERRSGFGLKAQDGSQVRTEGSVEEGPAEVDEYGVHVEHGWEEARHVNVSLKVRTSFPTKIEVLVPETYHQGGRASLFQCVVLRGKIICDSTLLERNPTPTLQHCQFRNKVVQN</sequence>
<evidence type="ECO:0000256" key="8">
    <source>
        <dbReference type="ARBA" id="ARBA00022884"/>
    </source>
</evidence>
<dbReference type="FunFam" id="3.30.70.330:FF:000217">
    <property type="entry name" value="Polyadenylate-binding protein"/>
    <property type="match status" value="1"/>
</dbReference>
<evidence type="ECO:0000256" key="2">
    <source>
        <dbReference type="ARBA" id="ARBA00004496"/>
    </source>
</evidence>
<evidence type="ECO:0000256" key="13">
    <source>
        <dbReference type="SAM" id="MobiDB-lite"/>
    </source>
</evidence>
<comment type="subcellular location">
    <subcellularLocation>
        <location evidence="2 11">Cytoplasm</location>
    </subcellularLocation>
    <subcellularLocation>
        <location evidence="1">Nucleus</location>
    </subcellularLocation>
</comment>
<feature type="region of interest" description="Disordered" evidence="13">
    <location>
        <begin position="660"/>
        <end position="711"/>
    </location>
</feature>
<proteinExistence type="inferred from homology"/>
<feature type="domain" description="PABC" evidence="15">
    <location>
        <begin position="559"/>
        <end position="637"/>
    </location>
</feature>
<dbReference type="GO" id="GO:0005737">
    <property type="term" value="C:cytoplasm"/>
    <property type="evidence" value="ECO:0007669"/>
    <property type="project" value="UniProtKB-SubCell"/>
</dbReference>
<dbReference type="GO" id="GO:0003723">
    <property type="term" value="F:RNA binding"/>
    <property type="evidence" value="ECO:0007669"/>
    <property type="project" value="UniProtKB-UniRule"/>
</dbReference>
<evidence type="ECO:0000256" key="7">
    <source>
        <dbReference type="ARBA" id="ARBA00022845"/>
    </source>
</evidence>
<dbReference type="SMART" id="SM00360">
    <property type="entry name" value="RRM"/>
    <property type="match status" value="4"/>
</dbReference>
<evidence type="ECO:0000256" key="9">
    <source>
        <dbReference type="ARBA" id="ARBA00023242"/>
    </source>
</evidence>
<feature type="domain" description="RRM" evidence="14">
    <location>
        <begin position="32"/>
        <end position="110"/>
    </location>
</feature>
<keyword evidence="17" id="KW-1185">Reference proteome</keyword>
<comment type="similarity">
    <text evidence="3 11">Belongs to the polyadenylate-binding protein type-1 family.</text>
</comment>
<keyword evidence="12" id="KW-0175">Coiled coil</keyword>
<gene>
    <name evidence="16" type="primary">PAB3</name>
    <name evidence="16" type="ORF">CR513_46073</name>
</gene>
<accession>A0A371F7E5</accession>
<dbReference type="Pfam" id="PF00658">
    <property type="entry name" value="MLLE"/>
    <property type="match status" value="1"/>
</dbReference>